<dbReference type="Proteomes" id="UP000799766">
    <property type="component" value="Unassembled WGS sequence"/>
</dbReference>
<feature type="transmembrane region" description="Helical" evidence="8">
    <location>
        <begin position="35"/>
        <end position="53"/>
    </location>
</feature>
<keyword evidence="7" id="KW-0924">Ammonia transport</keyword>
<comment type="similarity">
    <text evidence="2">Belongs to the ammonia transporter channel (TC 1.A.11.2) family.</text>
</comment>
<name>A0A6A6NW59_9PEZI</name>
<evidence type="ECO:0000256" key="7">
    <source>
        <dbReference type="ARBA" id="ARBA00023177"/>
    </source>
</evidence>
<feature type="non-terminal residue" evidence="10">
    <location>
        <position position="409"/>
    </location>
</feature>
<evidence type="ECO:0000256" key="3">
    <source>
        <dbReference type="ARBA" id="ARBA00022448"/>
    </source>
</evidence>
<feature type="transmembrane region" description="Helical" evidence="8">
    <location>
        <begin position="332"/>
        <end position="351"/>
    </location>
</feature>
<keyword evidence="11" id="KW-1185">Reference proteome</keyword>
<evidence type="ECO:0000313" key="10">
    <source>
        <dbReference type="EMBL" id="KAF2456000.1"/>
    </source>
</evidence>
<dbReference type="EMBL" id="MU001685">
    <property type="protein sequence ID" value="KAF2456000.1"/>
    <property type="molecule type" value="Genomic_DNA"/>
</dbReference>
<dbReference type="InterPro" id="IPR024041">
    <property type="entry name" value="NH4_transpt_AmtB-like_dom"/>
</dbReference>
<feature type="non-terminal residue" evidence="10">
    <location>
        <position position="1"/>
    </location>
</feature>
<keyword evidence="6 8" id="KW-0472">Membrane</keyword>
<evidence type="ECO:0000259" key="9">
    <source>
        <dbReference type="Pfam" id="PF00909"/>
    </source>
</evidence>
<reference evidence="10" key="1">
    <citation type="journal article" date="2020" name="Stud. Mycol.">
        <title>101 Dothideomycetes genomes: a test case for predicting lifestyles and emergence of pathogens.</title>
        <authorList>
            <person name="Haridas S."/>
            <person name="Albert R."/>
            <person name="Binder M."/>
            <person name="Bloem J."/>
            <person name="Labutti K."/>
            <person name="Salamov A."/>
            <person name="Andreopoulos B."/>
            <person name="Baker S."/>
            <person name="Barry K."/>
            <person name="Bills G."/>
            <person name="Bluhm B."/>
            <person name="Cannon C."/>
            <person name="Castanera R."/>
            <person name="Culley D."/>
            <person name="Daum C."/>
            <person name="Ezra D."/>
            <person name="Gonzalez J."/>
            <person name="Henrissat B."/>
            <person name="Kuo A."/>
            <person name="Liang C."/>
            <person name="Lipzen A."/>
            <person name="Lutzoni F."/>
            <person name="Magnuson J."/>
            <person name="Mondo S."/>
            <person name="Nolan M."/>
            <person name="Ohm R."/>
            <person name="Pangilinan J."/>
            <person name="Park H.-J."/>
            <person name="Ramirez L."/>
            <person name="Alfaro M."/>
            <person name="Sun H."/>
            <person name="Tritt A."/>
            <person name="Yoshinaga Y."/>
            <person name="Zwiers L.-H."/>
            <person name="Turgeon B."/>
            <person name="Goodwin S."/>
            <person name="Spatafora J."/>
            <person name="Crous P."/>
            <person name="Grigoriev I."/>
        </authorList>
    </citation>
    <scope>NUCLEOTIDE SEQUENCE</scope>
    <source>
        <strain evidence="10">ATCC 16933</strain>
    </source>
</reference>
<feature type="transmembrane region" description="Helical" evidence="8">
    <location>
        <begin position="101"/>
        <end position="119"/>
    </location>
</feature>
<dbReference type="GO" id="GO:0005886">
    <property type="term" value="C:plasma membrane"/>
    <property type="evidence" value="ECO:0007669"/>
    <property type="project" value="TreeGrafter"/>
</dbReference>
<evidence type="ECO:0000256" key="4">
    <source>
        <dbReference type="ARBA" id="ARBA00022692"/>
    </source>
</evidence>
<feature type="domain" description="Ammonium transporter AmtB-like" evidence="9">
    <location>
        <begin position="3"/>
        <end position="248"/>
    </location>
</feature>
<gene>
    <name evidence="10" type="ORF">BDY21DRAFT_268897</name>
</gene>
<feature type="transmembrane region" description="Helical" evidence="8">
    <location>
        <begin position="378"/>
        <end position="403"/>
    </location>
</feature>
<dbReference type="Gene3D" id="1.10.3430.10">
    <property type="entry name" value="Ammonium transporter AmtB like domains"/>
    <property type="match status" value="1"/>
</dbReference>
<comment type="subcellular location">
    <subcellularLocation>
        <location evidence="1">Membrane</location>
        <topology evidence="1">Multi-pass membrane protein</topology>
    </subcellularLocation>
</comment>
<feature type="domain" description="Ammonium transporter AmtB-like" evidence="9">
    <location>
        <begin position="266"/>
        <end position="408"/>
    </location>
</feature>
<dbReference type="Pfam" id="PF00909">
    <property type="entry name" value="Ammonium_transp"/>
    <property type="match status" value="2"/>
</dbReference>
<protein>
    <submittedName>
        <fullName evidence="10">Ammonium transporter AmtB-like domain-containing protein</fullName>
    </submittedName>
</protein>
<feature type="transmembrane region" description="Helical" evidence="8">
    <location>
        <begin position="234"/>
        <end position="255"/>
    </location>
</feature>
<feature type="transmembrane region" description="Helical" evidence="8">
    <location>
        <begin position="131"/>
        <end position="151"/>
    </location>
</feature>
<evidence type="ECO:0000256" key="5">
    <source>
        <dbReference type="ARBA" id="ARBA00022989"/>
    </source>
</evidence>
<keyword evidence="3" id="KW-0813">Transport</keyword>
<evidence type="ECO:0000256" key="2">
    <source>
        <dbReference type="ARBA" id="ARBA00005887"/>
    </source>
</evidence>
<dbReference type="SUPFAM" id="SSF111352">
    <property type="entry name" value="Ammonium transporter"/>
    <property type="match status" value="1"/>
</dbReference>
<evidence type="ECO:0000256" key="8">
    <source>
        <dbReference type="SAM" id="Phobius"/>
    </source>
</evidence>
<evidence type="ECO:0000256" key="1">
    <source>
        <dbReference type="ARBA" id="ARBA00004141"/>
    </source>
</evidence>
<feature type="transmembrane region" description="Helical" evidence="8">
    <location>
        <begin position="196"/>
        <end position="214"/>
    </location>
</feature>
<feature type="transmembrane region" description="Helical" evidence="8">
    <location>
        <begin position="6"/>
        <end position="23"/>
    </location>
</feature>
<sequence>DFAWMLTSSALVLVMVPGLSLFYSGIADNRVMSSMAWYPLMTTAIIGLQWYLWGYTITFSDWPSSHTFWGGSDGVALHNVLLRPVPSRADFQIDGPYIPELLYALFQGMFACFTASLVSGTAARKDRPGHFMIFLVLWATFVYDPIARWTWSPNGWSKTWGVLDFAGGTAVHVTAGATVLAHCTYTRYVLPFVEEVHMKILLGTGLLWIGWLGFNGGSALGANLRAVSACVSTHLAACAGGVTFCLLHAFWFYLFPDEDDSPTNMISEPHTFKWSMEEFCNGVMIGLVCITPAAGYVPLEVAPVFGIGGALMLFFLTGLNFIVNELQDEEGIIVIHGIGGMIGMVFTGLFARGEIPALDGKSDPGESRGGWDGNWRQLGIQIADAFAALGYAFSVTMVILLVLEPFIFL</sequence>
<dbReference type="PANTHER" id="PTHR43029:SF10">
    <property type="entry name" value="AMMONIUM TRANSPORTER MEP2"/>
    <property type="match status" value="1"/>
</dbReference>
<accession>A0A6A6NW59</accession>
<feature type="transmembrane region" description="Helical" evidence="8">
    <location>
        <begin position="304"/>
        <end position="323"/>
    </location>
</feature>
<dbReference type="InterPro" id="IPR029020">
    <property type="entry name" value="Ammonium/urea_transptr"/>
</dbReference>
<proteinExistence type="inferred from homology"/>
<dbReference type="GO" id="GO:0008519">
    <property type="term" value="F:ammonium channel activity"/>
    <property type="evidence" value="ECO:0007669"/>
    <property type="project" value="InterPro"/>
</dbReference>
<dbReference type="InterPro" id="IPR001905">
    <property type="entry name" value="Ammonium_transpt"/>
</dbReference>
<dbReference type="OrthoDB" id="534912at2759"/>
<keyword evidence="4 8" id="KW-0812">Transmembrane</keyword>
<evidence type="ECO:0000256" key="6">
    <source>
        <dbReference type="ARBA" id="ARBA00023136"/>
    </source>
</evidence>
<keyword evidence="5 8" id="KW-1133">Transmembrane helix</keyword>
<dbReference type="PANTHER" id="PTHR43029">
    <property type="entry name" value="AMMONIUM TRANSPORTER MEP2"/>
    <property type="match status" value="1"/>
</dbReference>
<organism evidence="10 11">
    <name type="scientific">Lineolata rhizophorae</name>
    <dbReference type="NCBI Taxonomy" id="578093"/>
    <lineage>
        <taxon>Eukaryota</taxon>
        <taxon>Fungi</taxon>
        <taxon>Dikarya</taxon>
        <taxon>Ascomycota</taxon>
        <taxon>Pezizomycotina</taxon>
        <taxon>Dothideomycetes</taxon>
        <taxon>Dothideomycetes incertae sedis</taxon>
        <taxon>Lineolatales</taxon>
        <taxon>Lineolataceae</taxon>
        <taxon>Lineolata</taxon>
    </lineage>
</organism>
<evidence type="ECO:0000313" key="11">
    <source>
        <dbReference type="Proteomes" id="UP000799766"/>
    </source>
</evidence>
<dbReference type="AlphaFoldDB" id="A0A6A6NW59"/>